<accession>A0A8H4LSJ6</accession>
<keyword evidence="3" id="KW-1185">Reference proteome</keyword>
<evidence type="ECO:0008006" key="4">
    <source>
        <dbReference type="Google" id="ProtNLM"/>
    </source>
</evidence>
<evidence type="ECO:0000313" key="3">
    <source>
        <dbReference type="Proteomes" id="UP000557566"/>
    </source>
</evidence>
<protein>
    <recommendedName>
        <fullName evidence="4">Major facilitator superfamily transporter</fullName>
    </recommendedName>
</protein>
<sequence>MGIKSPVTLSSSPASFYTANDSETHESTTHESTTASSPVQAALGPYREARQLPRELKDHCQIFLEEQIYTCAINLLNSTLGSGLSRKAPTRKAVQVPPPSHIALLGTLVVHPLHTTRADKPELLAVSALALDYLRNLLTIAGPINAGFRAAFQFYSAPRWGRRSGHTGHASDSDTSDSDSDGHLDNLQGILANEASVWSRGQDLWSTVGWAFNTATMHPHRWRYWKVWLELLLDVLDADWTERERLDQEAHEAGGKRLDEPVTSRAESMICMYMDQQDGRQTGYKRIMKALFADGGSLSSSAFPEVFEREPRGPKKTSRKRKREQALDLENDKFGDYFDEDSMSSGISEPPTPEKRRDGRKETSFGCSNPGLIESINLRLRFFRLISAATYMLRRRSSLNQLYEDFAVNIKVLPLQIFALFVSQRDNPLLPETHVTITKELFHLLLPSRYKDPRSVDPAGDALGSLTMPMLEHCYMSSPANTVGLEDNAKLSLVVENAMQLLWICDMVEHTDSFAEAAERGIEAREAKAKKKRTGKMRADAGDVVAQAVLAGSSERIRLLLQLLEASAATEE</sequence>
<feature type="region of interest" description="Disordered" evidence="1">
    <location>
        <begin position="303"/>
        <end position="364"/>
    </location>
</feature>
<feature type="compositionally biased region" description="Basic and acidic residues" evidence="1">
    <location>
        <begin position="324"/>
        <end position="336"/>
    </location>
</feature>
<dbReference type="Proteomes" id="UP000557566">
    <property type="component" value="Unassembled WGS sequence"/>
</dbReference>
<organism evidence="2 3">
    <name type="scientific">Ophiocordyceps sinensis</name>
    <dbReference type="NCBI Taxonomy" id="72228"/>
    <lineage>
        <taxon>Eukaryota</taxon>
        <taxon>Fungi</taxon>
        <taxon>Dikarya</taxon>
        <taxon>Ascomycota</taxon>
        <taxon>Pezizomycotina</taxon>
        <taxon>Sordariomycetes</taxon>
        <taxon>Hypocreomycetidae</taxon>
        <taxon>Hypocreales</taxon>
        <taxon>Ophiocordycipitaceae</taxon>
        <taxon>Ophiocordyceps</taxon>
    </lineage>
</organism>
<feature type="compositionally biased region" description="Polar residues" evidence="1">
    <location>
        <begin position="7"/>
        <end position="21"/>
    </location>
</feature>
<evidence type="ECO:0000256" key="1">
    <source>
        <dbReference type="SAM" id="MobiDB-lite"/>
    </source>
</evidence>
<dbReference type="AlphaFoldDB" id="A0A8H4LSJ6"/>
<gene>
    <name evidence="2" type="ORF">G6O67_008533</name>
</gene>
<dbReference type="EMBL" id="JAAVMX010000011">
    <property type="protein sequence ID" value="KAF4504376.1"/>
    <property type="molecule type" value="Genomic_DNA"/>
</dbReference>
<feature type="compositionally biased region" description="Basic residues" evidence="1">
    <location>
        <begin position="314"/>
        <end position="323"/>
    </location>
</feature>
<feature type="region of interest" description="Disordered" evidence="1">
    <location>
        <begin position="1"/>
        <end position="39"/>
    </location>
</feature>
<dbReference type="OrthoDB" id="5411773at2759"/>
<name>A0A8H4LSJ6_9HYPO</name>
<reference evidence="2 3" key="1">
    <citation type="journal article" date="2020" name="Genome Biol. Evol.">
        <title>A new high-quality draft genome assembly of the Chinese cordyceps Ophiocordyceps sinensis.</title>
        <authorList>
            <person name="Shu R."/>
            <person name="Zhang J."/>
            <person name="Meng Q."/>
            <person name="Zhang H."/>
            <person name="Zhou G."/>
            <person name="Li M."/>
            <person name="Wu P."/>
            <person name="Zhao Y."/>
            <person name="Chen C."/>
            <person name="Qin Q."/>
        </authorList>
    </citation>
    <scope>NUCLEOTIDE SEQUENCE [LARGE SCALE GENOMIC DNA]</scope>
    <source>
        <strain evidence="2 3">IOZ07</strain>
    </source>
</reference>
<evidence type="ECO:0000313" key="2">
    <source>
        <dbReference type="EMBL" id="KAF4504376.1"/>
    </source>
</evidence>
<feature type="compositionally biased region" description="Basic and acidic residues" evidence="1">
    <location>
        <begin position="352"/>
        <end position="363"/>
    </location>
</feature>
<comment type="caution">
    <text evidence="2">The sequence shown here is derived from an EMBL/GenBank/DDBJ whole genome shotgun (WGS) entry which is preliminary data.</text>
</comment>
<proteinExistence type="predicted"/>
<feature type="region of interest" description="Disordered" evidence="1">
    <location>
        <begin position="161"/>
        <end position="182"/>
    </location>
</feature>